<evidence type="ECO:0000256" key="1">
    <source>
        <dbReference type="SAM" id="MobiDB-lite"/>
    </source>
</evidence>
<reference evidence="3" key="2">
    <citation type="submission" date="2021-09" db="EMBL/GenBank/DDBJ databases">
        <authorList>
            <person name="Jia N."/>
            <person name="Wang J."/>
            <person name="Shi W."/>
            <person name="Du L."/>
            <person name="Sun Y."/>
            <person name="Zhan W."/>
            <person name="Jiang J."/>
            <person name="Wang Q."/>
            <person name="Zhang B."/>
            <person name="Ji P."/>
            <person name="Sakyi L.B."/>
            <person name="Cui X."/>
            <person name="Yuan T."/>
            <person name="Jiang B."/>
            <person name="Yang W."/>
            <person name="Lam T.T.-Y."/>
            <person name="Chang Q."/>
            <person name="Ding S."/>
            <person name="Wang X."/>
            <person name="Zhu J."/>
            <person name="Ruan X."/>
            <person name="Zhao L."/>
            <person name="Wei J."/>
            <person name="Que T."/>
            <person name="Du C."/>
            <person name="Cheng J."/>
            <person name="Dai P."/>
            <person name="Han X."/>
            <person name="Huang E."/>
            <person name="Gao Y."/>
            <person name="Liu J."/>
            <person name="Shao H."/>
            <person name="Ye R."/>
            <person name="Li L."/>
            <person name="Wei W."/>
            <person name="Wang X."/>
            <person name="Wang C."/>
            <person name="Huo Q."/>
            <person name="Li W."/>
            <person name="Guo W."/>
            <person name="Chen H."/>
            <person name="Chen S."/>
            <person name="Zhou L."/>
            <person name="Zhou L."/>
            <person name="Ni X."/>
            <person name="Tian J."/>
            <person name="Zhou Y."/>
            <person name="Sheng Y."/>
            <person name="Liu T."/>
            <person name="Pan Y."/>
            <person name="Xia L."/>
            <person name="Li J."/>
            <person name="Zhao F."/>
            <person name="Cao W."/>
        </authorList>
    </citation>
    <scope>NUCLEOTIDE SEQUENCE</scope>
    <source>
        <strain evidence="3">Rmic-2018</strain>
        <tissue evidence="3">Larvae</tissue>
    </source>
</reference>
<evidence type="ECO:0000313" key="3">
    <source>
        <dbReference type="EMBL" id="KAH7948569.1"/>
    </source>
</evidence>
<gene>
    <name evidence="3" type="ORF">HPB51_028502</name>
</gene>
<proteinExistence type="predicted"/>
<dbReference type="AlphaFoldDB" id="A0A9J6CX52"/>
<keyword evidence="4" id="KW-1185">Reference proteome</keyword>
<keyword evidence="2" id="KW-1133">Transmembrane helix</keyword>
<feature type="compositionally biased region" description="Polar residues" evidence="1">
    <location>
        <begin position="22"/>
        <end position="34"/>
    </location>
</feature>
<feature type="region of interest" description="Disordered" evidence="1">
    <location>
        <begin position="1"/>
        <end position="36"/>
    </location>
</feature>
<organism evidence="3 4">
    <name type="scientific">Rhipicephalus microplus</name>
    <name type="common">Cattle tick</name>
    <name type="synonym">Boophilus microplus</name>
    <dbReference type="NCBI Taxonomy" id="6941"/>
    <lineage>
        <taxon>Eukaryota</taxon>
        <taxon>Metazoa</taxon>
        <taxon>Ecdysozoa</taxon>
        <taxon>Arthropoda</taxon>
        <taxon>Chelicerata</taxon>
        <taxon>Arachnida</taxon>
        <taxon>Acari</taxon>
        <taxon>Parasitiformes</taxon>
        <taxon>Ixodida</taxon>
        <taxon>Ixodoidea</taxon>
        <taxon>Ixodidae</taxon>
        <taxon>Rhipicephalinae</taxon>
        <taxon>Rhipicephalus</taxon>
        <taxon>Boophilus</taxon>
    </lineage>
</organism>
<dbReference type="Proteomes" id="UP000821866">
    <property type="component" value="Unassembled WGS sequence"/>
</dbReference>
<feature type="region of interest" description="Disordered" evidence="1">
    <location>
        <begin position="49"/>
        <end position="81"/>
    </location>
</feature>
<accession>A0A9J6CX52</accession>
<name>A0A9J6CX52_RHIMP</name>
<reference evidence="3" key="1">
    <citation type="journal article" date="2020" name="Cell">
        <title>Large-Scale Comparative Analyses of Tick Genomes Elucidate Their Genetic Diversity and Vector Capacities.</title>
        <authorList>
            <consortium name="Tick Genome and Microbiome Consortium (TIGMIC)"/>
            <person name="Jia N."/>
            <person name="Wang J."/>
            <person name="Shi W."/>
            <person name="Du L."/>
            <person name="Sun Y."/>
            <person name="Zhan W."/>
            <person name="Jiang J.F."/>
            <person name="Wang Q."/>
            <person name="Zhang B."/>
            <person name="Ji P."/>
            <person name="Bell-Sakyi L."/>
            <person name="Cui X.M."/>
            <person name="Yuan T.T."/>
            <person name="Jiang B.G."/>
            <person name="Yang W.F."/>
            <person name="Lam T.T."/>
            <person name="Chang Q.C."/>
            <person name="Ding S.J."/>
            <person name="Wang X.J."/>
            <person name="Zhu J.G."/>
            <person name="Ruan X.D."/>
            <person name="Zhao L."/>
            <person name="Wei J.T."/>
            <person name="Ye R.Z."/>
            <person name="Que T.C."/>
            <person name="Du C.H."/>
            <person name="Zhou Y.H."/>
            <person name="Cheng J.X."/>
            <person name="Dai P.F."/>
            <person name="Guo W.B."/>
            <person name="Han X.H."/>
            <person name="Huang E.J."/>
            <person name="Li L.F."/>
            <person name="Wei W."/>
            <person name="Gao Y.C."/>
            <person name="Liu J.Z."/>
            <person name="Shao H.Z."/>
            <person name="Wang X."/>
            <person name="Wang C.C."/>
            <person name="Yang T.C."/>
            <person name="Huo Q.B."/>
            <person name="Li W."/>
            <person name="Chen H.Y."/>
            <person name="Chen S.E."/>
            <person name="Zhou L.G."/>
            <person name="Ni X.B."/>
            <person name="Tian J.H."/>
            <person name="Sheng Y."/>
            <person name="Liu T."/>
            <person name="Pan Y.S."/>
            <person name="Xia L.Y."/>
            <person name="Li J."/>
            <person name="Zhao F."/>
            <person name="Cao W.C."/>
        </authorList>
    </citation>
    <scope>NUCLEOTIDE SEQUENCE</scope>
    <source>
        <strain evidence="3">Rmic-2018</strain>
    </source>
</reference>
<keyword evidence="2" id="KW-0472">Membrane</keyword>
<feature type="transmembrane region" description="Helical" evidence="2">
    <location>
        <begin position="163"/>
        <end position="183"/>
    </location>
</feature>
<evidence type="ECO:0000256" key="2">
    <source>
        <dbReference type="SAM" id="Phobius"/>
    </source>
</evidence>
<keyword evidence="2" id="KW-0812">Transmembrane</keyword>
<evidence type="ECO:0000313" key="4">
    <source>
        <dbReference type="Proteomes" id="UP000821866"/>
    </source>
</evidence>
<sequence>METPEGVTGSKRKPAFKENKPATATPTLANVQSKSRLKFQGQDAVLARGQLPTASPSMVPREALEEQQQAQFQPGSRRPSKMVHLEGEADIRLPPYYGVVAFKDAVEQNKARGPLPMSPEQNKVAPQLQNLHTHPRDGANMLTPAYMFESMYEDENQNMRRPCMFCALMPLFAITIAVIFFLFKSSQMMATLERTTTTTETTPLKTRPPYGRAIFETVDGRNTSQKSRVPLVIDDRLSSEKKLDEAKASNTTTTRDDGAELGDVAI</sequence>
<dbReference type="EMBL" id="JABSTU010005268">
    <property type="protein sequence ID" value="KAH7948569.1"/>
    <property type="molecule type" value="Genomic_DNA"/>
</dbReference>
<comment type="caution">
    <text evidence="3">The sequence shown here is derived from an EMBL/GenBank/DDBJ whole genome shotgun (WGS) entry which is preliminary data.</text>
</comment>
<protein>
    <submittedName>
        <fullName evidence="3">Uncharacterized protein</fullName>
    </submittedName>
</protein>
<feature type="region of interest" description="Disordered" evidence="1">
    <location>
        <begin position="242"/>
        <end position="266"/>
    </location>
</feature>